<evidence type="ECO:0000259" key="2">
    <source>
        <dbReference type="Pfam" id="PF02470"/>
    </source>
</evidence>
<organism evidence="4 5">
    <name type="scientific">Nocardioides terrae</name>
    <dbReference type="NCBI Taxonomy" id="574651"/>
    <lineage>
        <taxon>Bacteria</taxon>
        <taxon>Bacillati</taxon>
        <taxon>Actinomycetota</taxon>
        <taxon>Actinomycetes</taxon>
        <taxon>Propionibacteriales</taxon>
        <taxon>Nocardioidaceae</taxon>
        <taxon>Nocardioides</taxon>
    </lineage>
</organism>
<dbReference type="InterPro" id="IPR003399">
    <property type="entry name" value="Mce/MlaD"/>
</dbReference>
<keyword evidence="5" id="KW-1185">Reference proteome</keyword>
<dbReference type="STRING" id="574651.SAMN04487968_108164"/>
<dbReference type="Proteomes" id="UP000198832">
    <property type="component" value="Unassembled WGS sequence"/>
</dbReference>
<protein>
    <submittedName>
        <fullName evidence="4">Phospholipid/cholesterol/gamma-HCH transport system substrate-binding protein</fullName>
    </submittedName>
</protein>
<dbReference type="EMBL" id="FOLB01000008">
    <property type="protein sequence ID" value="SFC60421.1"/>
    <property type="molecule type" value="Genomic_DNA"/>
</dbReference>
<feature type="domain" description="Mce/MlaD" evidence="2">
    <location>
        <begin position="42"/>
        <end position="116"/>
    </location>
</feature>
<name>A0A1I1KIE0_9ACTN</name>
<dbReference type="InterPro" id="IPR005693">
    <property type="entry name" value="Mce"/>
</dbReference>
<gene>
    <name evidence="4" type="ORF">SAMN04487968_108164</name>
</gene>
<evidence type="ECO:0000313" key="4">
    <source>
        <dbReference type="EMBL" id="SFC60421.1"/>
    </source>
</evidence>
<keyword evidence="1" id="KW-0812">Transmembrane</keyword>
<evidence type="ECO:0000313" key="5">
    <source>
        <dbReference type="Proteomes" id="UP000198832"/>
    </source>
</evidence>
<dbReference type="RefSeq" id="WP_091124188.1">
    <property type="nucleotide sequence ID" value="NZ_FOLB01000008.1"/>
</dbReference>
<dbReference type="NCBIfam" id="TIGR00996">
    <property type="entry name" value="Mtu_fam_mce"/>
    <property type="match status" value="1"/>
</dbReference>
<proteinExistence type="predicted"/>
<dbReference type="InterPro" id="IPR024516">
    <property type="entry name" value="Mce_C"/>
</dbReference>
<feature type="transmembrane region" description="Helical" evidence="1">
    <location>
        <begin position="12"/>
        <end position="34"/>
    </location>
</feature>
<dbReference type="GO" id="GO:0005576">
    <property type="term" value="C:extracellular region"/>
    <property type="evidence" value="ECO:0007669"/>
    <property type="project" value="TreeGrafter"/>
</dbReference>
<dbReference type="PANTHER" id="PTHR33371:SF17">
    <property type="entry name" value="MCE-FAMILY PROTEIN MCE1B"/>
    <property type="match status" value="1"/>
</dbReference>
<feature type="domain" description="Mammalian cell entry C-terminal" evidence="3">
    <location>
        <begin position="124"/>
        <end position="339"/>
    </location>
</feature>
<dbReference type="InterPro" id="IPR052336">
    <property type="entry name" value="MlaD_Phospholipid_Transporter"/>
</dbReference>
<dbReference type="GO" id="GO:0051701">
    <property type="term" value="P:biological process involved in interaction with host"/>
    <property type="evidence" value="ECO:0007669"/>
    <property type="project" value="TreeGrafter"/>
</dbReference>
<keyword evidence="1" id="KW-1133">Transmembrane helix</keyword>
<evidence type="ECO:0000256" key="1">
    <source>
        <dbReference type="SAM" id="Phobius"/>
    </source>
</evidence>
<dbReference type="Pfam" id="PF11887">
    <property type="entry name" value="Mce4_CUP1"/>
    <property type="match status" value="1"/>
</dbReference>
<dbReference type="OrthoDB" id="338143at2"/>
<dbReference type="Pfam" id="PF02470">
    <property type="entry name" value="MlaD"/>
    <property type="match status" value="1"/>
</dbReference>
<sequence>MKLLLDKRTRADLLKLIAFVVVTTLATGLLVITIGNISFGGTKDYKAVFSDATGVNKGDDVRIAGVKVGTVRHVEITDRTRALVTFSVSDDEALSTTTHAAIRYRNLVGQRYIALSGESGDGGQLHQGQTIPVSQTSPALDLTVLFNGFKPLFQALSPSDINKLSYEIVQVFQGEGSTLDSLLAHTASVTQTLADRDAVIDSLIDNLNQVLDHLGDRDQQLSTLITTFRTFVHGLTGDRKAILDSLDQITGLSVQTADLLKGIRSPFVQDIKQLRKVAGNIDSNKAELDRVIQVLPIKLNKVGNTATYGSFFNFYLCNFTGTVKLPAGQELPVSYKTGGARCNLS</sequence>
<keyword evidence="1" id="KW-0472">Membrane</keyword>
<reference evidence="4 5" key="1">
    <citation type="submission" date="2016-10" db="EMBL/GenBank/DDBJ databases">
        <authorList>
            <person name="de Groot N.N."/>
        </authorList>
    </citation>
    <scope>NUCLEOTIDE SEQUENCE [LARGE SCALE GENOMIC DNA]</scope>
    <source>
        <strain evidence="4 5">CGMCC 1.7056</strain>
    </source>
</reference>
<accession>A0A1I1KIE0</accession>
<evidence type="ECO:0000259" key="3">
    <source>
        <dbReference type="Pfam" id="PF11887"/>
    </source>
</evidence>
<dbReference type="PANTHER" id="PTHR33371">
    <property type="entry name" value="INTERMEMBRANE PHOSPHOLIPID TRANSPORT SYSTEM BINDING PROTEIN MLAD-RELATED"/>
    <property type="match status" value="1"/>
</dbReference>
<dbReference type="AlphaFoldDB" id="A0A1I1KIE0"/>